<evidence type="ECO:0000313" key="2">
    <source>
        <dbReference type="Proteomes" id="UP000789342"/>
    </source>
</evidence>
<reference evidence="1" key="1">
    <citation type="submission" date="2021-06" db="EMBL/GenBank/DDBJ databases">
        <authorList>
            <person name="Kallberg Y."/>
            <person name="Tangrot J."/>
            <person name="Rosling A."/>
        </authorList>
    </citation>
    <scope>NUCLEOTIDE SEQUENCE</scope>
    <source>
        <strain evidence="1">CL551</strain>
    </source>
</reference>
<dbReference type="AlphaFoldDB" id="A0A9N8VWW0"/>
<sequence length="114" mass="13620">MANERQPTNSFKMREPSVLDWITLVYLNHLVQFRPRLRRGMCKSSPPPRHCDTHYVLIKIDLFLIPDTPSFYRSDLYNWGQNAFKVFRNHVARINLGNEDKHTCHKPQSMIPYY</sequence>
<name>A0A9N8VWW0_9GLOM</name>
<evidence type="ECO:0000313" key="1">
    <source>
        <dbReference type="EMBL" id="CAG8465329.1"/>
    </source>
</evidence>
<accession>A0A9N8VWW0</accession>
<comment type="caution">
    <text evidence="1">The sequence shown here is derived from an EMBL/GenBank/DDBJ whole genome shotgun (WGS) entry which is preliminary data.</text>
</comment>
<proteinExistence type="predicted"/>
<organism evidence="1 2">
    <name type="scientific">Acaulospora morrowiae</name>
    <dbReference type="NCBI Taxonomy" id="94023"/>
    <lineage>
        <taxon>Eukaryota</taxon>
        <taxon>Fungi</taxon>
        <taxon>Fungi incertae sedis</taxon>
        <taxon>Mucoromycota</taxon>
        <taxon>Glomeromycotina</taxon>
        <taxon>Glomeromycetes</taxon>
        <taxon>Diversisporales</taxon>
        <taxon>Acaulosporaceae</taxon>
        <taxon>Acaulospora</taxon>
    </lineage>
</organism>
<dbReference type="Proteomes" id="UP000789342">
    <property type="component" value="Unassembled WGS sequence"/>
</dbReference>
<gene>
    <name evidence="1" type="ORF">AMORRO_LOCUS1601</name>
</gene>
<dbReference type="EMBL" id="CAJVPV010000606">
    <property type="protein sequence ID" value="CAG8465329.1"/>
    <property type="molecule type" value="Genomic_DNA"/>
</dbReference>
<keyword evidence="2" id="KW-1185">Reference proteome</keyword>
<protein>
    <submittedName>
        <fullName evidence="1">10708_t:CDS:1</fullName>
    </submittedName>
</protein>